<keyword evidence="3" id="KW-1185">Reference proteome</keyword>
<protein>
    <recommendedName>
        <fullName evidence="4">UrcA family protein</fullName>
    </recommendedName>
</protein>
<name>A0A318EHP3_9GAMM</name>
<evidence type="ECO:0000313" key="2">
    <source>
        <dbReference type="EMBL" id="PXV70325.1"/>
    </source>
</evidence>
<sequence length="101" mass="10509">MNLCTSVAAFILAGLFCNPAHAIGAADAGPMIAEQGNAALQSIRSDMADTLSRQLRDQVDLCHLAVEPATRTAAASVVGRIEVARPADAIQAPHCASRREV</sequence>
<feature type="chain" id="PRO_5016359250" description="UrcA family protein" evidence="1">
    <location>
        <begin position="23"/>
        <end position="101"/>
    </location>
</feature>
<evidence type="ECO:0008006" key="4">
    <source>
        <dbReference type="Google" id="ProtNLM"/>
    </source>
</evidence>
<organism evidence="2 3">
    <name type="scientific">Sinimarinibacterium flocculans</name>
    <dbReference type="NCBI Taxonomy" id="985250"/>
    <lineage>
        <taxon>Bacteria</taxon>
        <taxon>Pseudomonadati</taxon>
        <taxon>Pseudomonadota</taxon>
        <taxon>Gammaproteobacteria</taxon>
        <taxon>Nevskiales</taxon>
        <taxon>Nevskiaceae</taxon>
        <taxon>Sinimarinibacterium</taxon>
    </lineage>
</organism>
<dbReference type="EMBL" id="QICN01000002">
    <property type="protein sequence ID" value="PXV70325.1"/>
    <property type="molecule type" value="Genomic_DNA"/>
</dbReference>
<keyword evidence="1" id="KW-0732">Signal</keyword>
<dbReference type="AlphaFoldDB" id="A0A318EHP3"/>
<evidence type="ECO:0000256" key="1">
    <source>
        <dbReference type="SAM" id="SignalP"/>
    </source>
</evidence>
<dbReference type="RefSeq" id="WP_146216507.1">
    <property type="nucleotide sequence ID" value="NZ_CAKZQT010000038.1"/>
</dbReference>
<proteinExistence type="predicted"/>
<feature type="signal peptide" evidence="1">
    <location>
        <begin position="1"/>
        <end position="22"/>
    </location>
</feature>
<evidence type="ECO:0000313" key="3">
    <source>
        <dbReference type="Proteomes" id="UP000248330"/>
    </source>
</evidence>
<accession>A0A318EHP3</accession>
<dbReference type="Proteomes" id="UP000248330">
    <property type="component" value="Unassembled WGS sequence"/>
</dbReference>
<gene>
    <name evidence="2" type="ORF">C8D93_102177</name>
</gene>
<comment type="caution">
    <text evidence="2">The sequence shown here is derived from an EMBL/GenBank/DDBJ whole genome shotgun (WGS) entry which is preliminary data.</text>
</comment>
<reference evidence="2 3" key="1">
    <citation type="submission" date="2018-04" db="EMBL/GenBank/DDBJ databases">
        <title>Genomic Encyclopedia of Type Strains, Phase IV (KMG-IV): sequencing the most valuable type-strain genomes for metagenomic binning, comparative biology and taxonomic classification.</title>
        <authorList>
            <person name="Goeker M."/>
        </authorList>
    </citation>
    <scope>NUCLEOTIDE SEQUENCE [LARGE SCALE GENOMIC DNA]</scope>
    <source>
        <strain evidence="2 3">DSM 104150</strain>
    </source>
</reference>